<evidence type="ECO:0008006" key="4">
    <source>
        <dbReference type="Google" id="ProtNLM"/>
    </source>
</evidence>
<evidence type="ECO:0000313" key="3">
    <source>
        <dbReference type="Proteomes" id="UP000070544"/>
    </source>
</evidence>
<feature type="signal peptide" evidence="1">
    <location>
        <begin position="1"/>
        <end position="41"/>
    </location>
</feature>
<proteinExistence type="predicted"/>
<keyword evidence="3" id="KW-1185">Reference proteome</keyword>
<name>A0A139AAF1_GONPJ</name>
<sequence>MHLFPPKHTTSIGRLTPVAVLALVLMLILAVVLVFPSPSEATPLTRRQILSIPLSEDACAETTPSCDGCGSATPGTACWYTTTMPWWESNANSEAPECHMCTIY</sequence>
<dbReference type="AlphaFoldDB" id="A0A139AAF1"/>
<evidence type="ECO:0000313" key="2">
    <source>
        <dbReference type="EMBL" id="KXS13678.1"/>
    </source>
</evidence>
<dbReference type="EMBL" id="KQ965776">
    <property type="protein sequence ID" value="KXS13678.1"/>
    <property type="molecule type" value="Genomic_DNA"/>
</dbReference>
<gene>
    <name evidence="2" type="ORF">M427DRAFT_58492</name>
</gene>
<dbReference type="Proteomes" id="UP000070544">
    <property type="component" value="Unassembled WGS sequence"/>
</dbReference>
<keyword evidence="1" id="KW-0732">Signal</keyword>
<organism evidence="2 3">
    <name type="scientific">Gonapodya prolifera (strain JEL478)</name>
    <name type="common">Monoblepharis prolifera</name>
    <dbReference type="NCBI Taxonomy" id="1344416"/>
    <lineage>
        <taxon>Eukaryota</taxon>
        <taxon>Fungi</taxon>
        <taxon>Fungi incertae sedis</taxon>
        <taxon>Chytridiomycota</taxon>
        <taxon>Chytridiomycota incertae sedis</taxon>
        <taxon>Monoblepharidomycetes</taxon>
        <taxon>Monoblepharidales</taxon>
        <taxon>Gonapodyaceae</taxon>
        <taxon>Gonapodya</taxon>
    </lineage>
</organism>
<feature type="chain" id="PRO_5007296068" description="CBM1 domain-containing protein" evidence="1">
    <location>
        <begin position="42"/>
        <end position="104"/>
    </location>
</feature>
<reference evidence="2 3" key="1">
    <citation type="journal article" date="2015" name="Genome Biol. Evol.">
        <title>Phylogenomic analyses indicate that early fungi evolved digesting cell walls of algal ancestors of land plants.</title>
        <authorList>
            <person name="Chang Y."/>
            <person name="Wang S."/>
            <person name="Sekimoto S."/>
            <person name="Aerts A.L."/>
            <person name="Choi C."/>
            <person name="Clum A."/>
            <person name="LaButti K.M."/>
            <person name="Lindquist E.A."/>
            <person name="Yee Ngan C."/>
            <person name="Ohm R.A."/>
            <person name="Salamov A.A."/>
            <person name="Grigoriev I.V."/>
            <person name="Spatafora J.W."/>
            <person name="Berbee M.L."/>
        </authorList>
    </citation>
    <scope>NUCLEOTIDE SEQUENCE [LARGE SCALE GENOMIC DNA]</scope>
    <source>
        <strain evidence="2 3">JEL478</strain>
    </source>
</reference>
<evidence type="ECO:0000256" key="1">
    <source>
        <dbReference type="SAM" id="SignalP"/>
    </source>
</evidence>
<protein>
    <recommendedName>
        <fullName evidence="4">CBM1 domain-containing protein</fullName>
    </recommendedName>
</protein>
<accession>A0A139AAF1</accession>